<comment type="caution">
    <text evidence="4">The sequence shown here is derived from an EMBL/GenBank/DDBJ whole genome shotgun (WGS) entry which is preliminary data.</text>
</comment>
<evidence type="ECO:0000313" key="4">
    <source>
        <dbReference type="EMBL" id="GAA1741749.1"/>
    </source>
</evidence>
<reference evidence="4 5" key="1">
    <citation type="journal article" date="2019" name="Int. J. Syst. Evol. Microbiol.">
        <title>The Global Catalogue of Microorganisms (GCM) 10K type strain sequencing project: providing services to taxonomists for standard genome sequencing and annotation.</title>
        <authorList>
            <consortium name="The Broad Institute Genomics Platform"/>
            <consortium name="The Broad Institute Genome Sequencing Center for Infectious Disease"/>
            <person name="Wu L."/>
            <person name="Ma J."/>
        </authorList>
    </citation>
    <scope>NUCLEOTIDE SEQUENCE [LARGE SCALE GENOMIC DNA]</scope>
    <source>
        <strain evidence="4 5">JCM 15589</strain>
    </source>
</reference>
<keyword evidence="5" id="KW-1185">Reference proteome</keyword>
<dbReference type="PROSITE" id="PS00065">
    <property type="entry name" value="D_2_HYDROXYACID_DH_1"/>
    <property type="match status" value="1"/>
</dbReference>
<evidence type="ECO:0000256" key="1">
    <source>
        <dbReference type="ARBA" id="ARBA00023002"/>
    </source>
</evidence>
<dbReference type="PANTHER" id="PTHR10996">
    <property type="entry name" value="2-HYDROXYACID DEHYDROGENASE-RELATED"/>
    <property type="match status" value="1"/>
</dbReference>
<dbReference type="EMBL" id="BAAAPM010000011">
    <property type="protein sequence ID" value="GAA1741749.1"/>
    <property type="molecule type" value="Genomic_DNA"/>
</dbReference>
<keyword evidence="2" id="KW-0520">NAD</keyword>
<organism evidence="4 5">
    <name type="scientific">Isoptericola hypogeus</name>
    <dbReference type="NCBI Taxonomy" id="300179"/>
    <lineage>
        <taxon>Bacteria</taxon>
        <taxon>Bacillati</taxon>
        <taxon>Actinomycetota</taxon>
        <taxon>Actinomycetes</taxon>
        <taxon>Micrococcales</taxon>
        <taxon>Promicromonosporaceae</taxon>
        <taxon>Isoptericola</taxon>
    </lineage>
</organism>
<accession>A0ABN2JWV8</accession>
<evidence type="ECO:0000313" key="5">
    <source>
        <dbReference type="Proteomes" id="UP001501138"/>
    </source>
</evidence>
<protein>
    <submittedName>
        <fullName evidence="4">Hydroxyacid dehydrogenase</fullName>
    </submittedName>
</protein>
<gene>
    <name evidence="4" type="ORF">GCM10009809_41560</name>
</gene>
<dbReference type="PANTHER" id="PTHR10996:SF178">
    <property type="entry name" value="2-HYDROXYACID DEHYDROGENASE YGL185C-RELATED"/>
    <property type="match status" value="1"/>
</dbReference>
<evidence type="ECO:0000259" key="3">
    <source>
        <dbReference type="Pfam" id="PF02826"/>
    </source>
</evidence>
<dbReference type="Pfam" id="PF02826">
    <property type="entry name" value="2-Hacid_dh_C"/>
    <property type="match status" value="1"/>
</dbReference>
<dbReference type="InterPro" id="IPR029752">
    <property type="entry name" value="D-isomer_DH_CS1"/>
</dbReference>
<evidence type="ECO:0000256" key="2">
    <source>
        <dbReference type="ARBA" id="ARBA00023027"/>
    </source>
</evidence>
<keyword evidence="1" id="KW-0560">Oxidoreductase</keyword>
<dbReference type="SUPFAM" id="SSF52283">
    <property type="entry name" value="Formate/glycerate dehydrogenase catalytic domain-like"/>
    <property type="match status" value="1"/>
</dbReference>
<dbReference type="SUPFAM" id="SSF51735">
    <property type="entry name" value="NAD(P)-binding Rossmann-fold domains"/>
    <property type="match status" value="1"/>
</dbReference>
<dbReference type="InterPro" id="IPR050223">
    <property type="entry name" value="D-isomer_2-hydroxyacid_DH"/>
</dbReference>
<dbReference type="InterPro" id="IPR036291">
    <property type="entry name" value="NAD(P)-bd_dom_sf"/>
</dbReference>
<feature type="domain" description="D-isomer specific 2-hydroxyacid dehydrogenase NAD-binding" evidence="3">
    <location>
        <begin position="114"/>
        <end position="291"/>
    </location>
</feature>
<dbReference type="RefSeq" id="WP_344250869.1">
    <property type="nucleotide sequence ID" value="NZ_BAAAPM010000011.1"/>
</dbReference>
<name>A0ABN2JWV8_9MICO</name>
<dbReference type="Proteomes" id="UP001501138">
    <property type="component" value="Unassembled WGS sequence"/>
</dbReference>
<proteinExistence type="predicted"/>
<dbReference type="InterPro" id="IPR006140">
    <property type="entry name" value="D-isomer_DH_NAD-bd"/>
</dbReference>
<sequence>MTKPVVLFKPAPQLRDRIFTPESWRRLTDSFDVIDYEARPDDEDFARRLPTAFAVIGQPDLDADALRSAPDLRAIVNVEGNFFPNIDYPAAFANGTRVLGCGTAYSQAVAEYSLALALDIARGITREDHATREGSTAIVSATTADSILLRGAAVGIIGYGNLGRAFHALIEPFNNETRIHDPWLPQSIIHDTGAIPASLDETLQTSDFVFMFATATADSEHLLNAEKLDLLKPGARLVLVSRAAVVDYDALLERLQAGKLHAAIDVWPEEPIPADDPFLSLNNVVVSAHRAGGIPQAFFSIGEMVCDDLELLRDGLPPARLQVAAPELVTRYRNKPVG</sequence>
<dbReference type="Gene3D" id="3.40.50.720">
    <property type="entry name" value="NAD(P)-binding Rossmann-like Domain"/>
    <property type="match status" value="2"/>
</dbReference>